<evidence type="ECO:0000259" key="7">
    <source>
        <dbReference type="PROSITE" id="PS50217"/>
    </source>
</evidence>
<sequence length="157" mass="18616">MLLELDPSWPSFEGGFTPWESREPMTPSPTQTQVNNNNNPTNSNSGSDEPNPSVLAVDERRQRRMKSNRESARRSRMRKQKHLEDLRNQVNRLRIENRDMTNRLGIVVHNCYLIRKDNDRLRLESVFLRQRLSDISRILRYRHFQQFSSQQIPSLIA</sequence>
<dbReference type="GO" id="GO:0005634">
    <property type="term" value="C:nucleus"/>
    <property type="evidence" value="ECO:0007669"/>
    <property type="project" value="UniProtKB-SubCell"/>
</dbReference>
<dbReference type="InterPro" id="IPR046347">
    <property type="entry name" value="bZIP_sf"/>
</dbReference>
<dbReference type="CDD" id="cd14702">
    <property type="entry name" value="bZIP_plant_GBF1"/>
    <property type="match status" value="1"/>
</dbReference>
<dbReference type="PANTHER" id="PTHR45764">
    <property type="entry name" value="BZIP TRANSCRIPTION FACTOR 44"/>
    <property type="match status" value="1"/>
</dbReference>
<name>A0A822Z5B0_NELNU</name>
<dbReference type="PANTHER" id="PTHR45764:SF21">
    <property type="entry name" value="OS03G0770000 PROTEIN"/>
    <property type="match status" value="1"/>
</dbReference>
<dbReference type="AlphaFoldDB" id="A0A822Z5B0"/>
<keyword evidence="3" id="KW-0238">DNA-binding</keyword>
<dbReference type="GO" id="GO:0003677">
    <property type="term" value="F:DNA binding"/>
    <property type="evidence" value="ECO:0007669"/>
    <property type="project" value="UniProtKB-KW"/>
</dbReference>
<dbReference type="PROSITE" id="PS00036">
    <property type="entry name" value="BZIP_BASIC"/>
    <property type="match status" value="1"/>
</dbReference>
<dbReference type="InterPro" id="IPR045314">
    <property type="entry name" value="bZIP_plant_GBF1"/>
</dbReference>
<keyword evidence="2" id="KW-0805">Transcription regulation</keyword>
<evidence type="ECO:0000256" key="2">
    <source>
        <dbReference type="ARBA" id="ARBA00023015"/>
    </source>
</evidence>
<keyword evidence="4" id="KW-0804">Transcription</keyword>
<keyword evidence="9" id="KW-1185">Reference proteome</keyword>
<dbReference type="Proteomes" id="UP000607653">
    <property type="component" value="Unassembled WGS sequence"/>
</dbReference>
<dbReference type="Gene3D" id="1.20.5.170">
    <property type="match status" value="1"/>
</dbReference>
<dbReference type="GO" id="GO:0003700">
    <property type="term" value="F:DNA-binding transcription factor activity"/>
    <property type="evidence" value="ECO:0007669"/>
    <property type="project" value="InterPro"/>
</dbReference>
<evidence type="ECO:0000256" key="6">
    <source>
        <dbReference type="SAM" id="MobiDB-lite"/>
    </source>
</evidence>
<dbReference type="InterPro" id="IPR004827">
    <property type="entry name" value="bZIP"/>
</dbReference>
<comment type="subcellular location">
    <subcellularLocation>
        <location evidence="1">Nucleus</location>
    </subcellularLocation>
</comment>
<feature type="domain" description="BZIP" evidence="7">
    <location>
        <begin position="58"/>
        <end position="104"/>
    </location>
</feature>
<reference evidence="8 9" key="1">
    <citation type="journal article" date="2020" name="Mol. Biol. Evol.">
        <title>Distinct Expression and Methylation Patterns for Genes with Different Fates following a Single Whole-Genome Duplication in Flowering Plants.</title>
        <authorList>
            <person name="Shi T."/>
            <person name="Rahmani R.S."/>
            <person name="Gugger P.F."/>
            <person name="Wang M."/>
            <person name="Li H."/>
            <person name="Zhang Y."/>
            <person name="Li Z."/>
            <person name="Wang Q."/>
            <person name="Van de Peer Y."/>
            <person name="Marchal K."/>
            <person name="Chen J."/>
        </authorList>
    </citation>
    <scope>NUCLEOTIDE SEQUENCE [LARGE SCALE GENOMIC DNA]</scope>
    <source>
        <tissue evidence="8">Leaf</tissue>
    </source>
</reference>
<evidence type="ECO:0000256" key="5">
    <source>
        <dbReference type="ARBA" id="ARBA00023242"/>
    </source>
</evidence>
<accession>A0A822Z5B0</accession>
<dbReference type="EMBL" id="DUZY01000005">
    <property type="protein sequence ID" value="DAD41564.1"/>
    <property type="molecule type" value="Genomic_DNA"/>
</dbReference>
<proteinExistence type="predicted"/>
<feature type="compositionally biased region" description="Basic and acidic residues" evidence="6">
    <location>
        <begin position="57"/>
        <end position="73"/>
    </location>
</feature>
<protein>
    <recommendedName>
        <fullName evidence="7">BZIP domain-containing protein</fullName>
    </recommendedName>
</protein>
<keyword evidence="5" id="KW-0539">Nucleus</keyword>
<comment type="caution">
    <text evidence="8">The sequence shown here is derived from an EMBL/GenBank/DDBJ whole genome shotgun (WGS) entry which is preliminary data.</text>
</comment>
<gene>
    <name evidence="8" type="ORF">HUJ06_015887</name>
</gene>
<dbReference type="PROSITE" id="PS50217">
    <property type="entry name" value="BZIP"/>
    <property type="match status" value="1"/>
</dbReference>
<dbReference type="SUPFAM" id="SSF57959">
    <property type="entry name" value="Leucine zipper domain"/>
    <property type="match status" value="1"/>
</dbReference>
<evidence type="ECO:0000313" key="9">
    <source>
        <dbReference type="Proteomes" id="UP000607653"/>
    </source>
</evidence>
<evidence type="ECO:0000256" key="3">
    <source>
        <dbReference type="ARBA" id="ARBA00023125"/>
    </source>
</evidence>
<organism evidence="8 9">
    <name type="scientific">Nelumbo nucifera</name>
    <name type="common">Sacred lotus</name>
    <dbReference type="NCBI Taxonomy" id="4432"/>
    <lineage>
        <taxon>Eukaryota</taxon>
        <taxon>Viridiplantae</taxon>
        <taxon>Streptophyta</taxon>
        <taxon>Embryophyta</taxon>
        <taxon>Tracheophyta</taxon>
        <taxon>Spermatophyta</taxon>
        <taxon>Magnoliopsida</taxon>
        <taxon>Proteales</taxon>
        <taxon>Nelumbonaceae</taxon>
        <taxon>Nelumbo</taxon>
    </lineage>
</organism>
<dbReference type="GO" id="GO:0046982">
    <property type="term" value="F:protein heterodimerization activity"/>
    <property type="evidence" value="ECO:0007669"/>
    <property type="project" value="UniProtKB-ARBA"/>
</dbReference>
<dbReference type="FunFam" id="1.20.5.170:FF:000020">
    <property type="entry name" value="BZIP transcription factor"/>
    <property type="match status" value="1"/>
</dbReference>
<feature type="compositionally biased region" description="Low complexity" evidence="6">
    <location>
        <begin position="28"/>
        <end position="45"/>
    </location>
</feature>
<dbReference type="Pfam" id="PF00170">
    <property type="entry name" value="bZIP_1"/>
    <property type="match status" value="1"/>
</dbReference>
<evidence type="ECO:0000256" key="1">
    <source>
        <dbReference type="ARBA" id="ARBA00004123"/>
    </source>
</evidence>
<feature type="region of interest" description="Disordered" evidence="6">
    <location>
        <begin position="1"/>
        <end position="82"/>
    </location>
</feature>
<dbReference type="SMART" id="SM00338">
    <property type="entry name" value="BRLZ"/>
    <property type="match status" value="1"/>
</dbReference>
<evidence type="ECO:0000256" key="4">
    <source>
        <dbReference type="ARBA" id="ARBA00023163"/>
    </source>
</evidence>
<evidence type="ECO:0000313" key="8">
    <source>
        <dbReference type="EMBL" id="DAD41564.1"/>
    </source>
</evidence>